<dbReference type="GO" id="GO:0004364">
    <property type="term" value="F:glutathione transferase activity"/>
    <property type="evidence" value="ECO:0007669"/>
    <property type="project" value="UniProtKB-EC"/>
</dbReference>
<dbReference type="Gene3D" id="3.40.30.10">
    <property type="entry name" value="Glutaredoxin"/>
    <property type="match status" value="1"/>
</dbReference>
<proteinExistence type="inferred from homology"/>
<dbReference type="InParanoid" id="A0A2P6N0G2"/>
<keyword evidence="4 8" id="KW-0808">Transferase</keyword>
<dbReference type="PROSITE" id="PS50404">
    <property type="entry name" value="GST_NTER"/>
    <property type="match status" value="1"/>
</dbReference>
<dbReference type="Gene3D" id="1.20.1050.10">
    <property type="match status" value="1"/>
</dbReference>
<name>A0A2P6N0G2_9EUKA</name>
<keyword evidence="9" id="KW-1185">Reference proteome</keyword>
<evidence type="ECO:0000256" key="2">
    <source>
        <dbReference type="ARBA" id="ARBA00005861"/>
    </source>
</evidence>
<evidence type="ECO:0000259" key="7">
    <source>
        <dbReference type="PROSITE" id="PS50405"/>
    </source>
</evidence>
<dbReference type="STRING" id="1890364.A0A2P6N0G2"/>
<dbReference type="SUPFAM" id="SSF52833">
    <property type="entry name" value="Thioredoxin-like"/>
    <property type="match status" value="1"/>
</dbReference>
<dbReference type="PROSITE" id="PS50405">
    <property type="entry name" value="GST_CTER"/>
    <property type="match status" value="1"/>
</dbReference>
<dbReference type="SUPFAM" id="SSF47616">
    <property type="entry name" value="GST C-terminal domain-like"/>
    <property type="match status" value="1"/>
</dbReference>
<gene>
    <name evidence="8" type="ORF">PROFUN_14333</name>
</gene>
<accession>A0A2P6N0G2</accession>
<dbReference type="Proteomes" id="UP000241769">
    <property type="component" value="Unassembled WGS sequence"/>
</dbReference>
<comment type="similarity">
    <text evidence="2">Belongs to the GST superfamily. Mu family.</text>
</comment>
<evidence type="ECO:0000256" key="1">
    <source>
        <dbReference type="ARBA" id="ARBA00003701"/>
    </source>
</evidence>
<organism evidence="8 9">
    <name type="scientific">Planoprotostelium fungivorum</name>
    <dbReference type="NCBI Taxonomy" id="1890364"/>
    <lineage>
        <taxon>Eukaryota</taxon>
        <taxon>Amoebozoa</taxon>
        <taxon>Evosea</taxon>
        <taxon>Variosea</taxon>
        <taxon>Cavosteliida</taxon>
        <taxon>Cavosteliaceae</taxon>
        <taxon>Planoprotostelium</taxon>
    </lineage>
</organism>
<dbReference type="GO" id="GO:0006749">
    <property type="term" value="P:glutathione metabolic process"/>
    <property type="evidence" value="ECO:0007669"/>
    <property type="project" value="TreeGrafter"/>
</dbReference>
<comment type="caution">
    <text evidence="8">The sequence shown here is derived from an EMBL/GenBank/DDBJ whole genome shotgun (WGS) entry which is preliminary data.</text>
</comment>
<evidence type="ECO:0000256" key="4">
    <source>
        <dbReference type="ARBA" id="ARBA00022679"/>
    </source>
</evidence>
<dbReference type="InterPro" id="IPR010987">
    <property type="entry name" value="Glutathione-S-Trfase_C-like"/>
</dbReference>
<dbReference type="InterPro" id="IPR036249">
    <property type="entry name" value="Thioredoxin-like_sf"/>
</dbReference>
<sequence length="280" mass="31725">MSKPTLLYFPIRGRAENVRLILEAAGVEYEDAAPSDWPSLKPKLAEEGKLPFGQLPTLTMGGKTYAQSHAIVNYLAKKHGLAGNDEEEQYRIDAAVFQCDDWRTGYAQLVYRSADYQGEKPAYLKEKAAHHANLMQNFLKASEDQGNTFLIKGRLTSGDLELWDILDLHVELDKNFLEPFPVLKSYYERVANVENIKKYLQSSRRPQQINGNQNGRSTLVIQCKKEGDHHKNCCSIGKCIAIELWINEFCSMYIINMVHVKEFISDTTQTAVNGTSCRSL</sequence>
<feature type="domain" description="GST C-terminal" evidence="7">
    <location>
        <begin position="85"/>
        <end position="209"/>
    </location>
</feature>
<dbReference type="Pfam" id="PF02798">
    <property type="entry name" value="GST_N"/>
    <property type="match status" value="1"/>
</dbReference>
<dbReference type="PANTHER" id="PTHR11571">
    <property type="entry name" value="GLUTATHIONE S-TRANSFERASE"/>
    <property type="match status" value="1"/>
</dbReference>
<dbReference type="InterPro" id="IPR040079">
    <property type="entry name" value="Glutathione_S-Trfase"/>
</dbReference>
<dbReference type="EC" id="2.5.1.18" evidence="3"/>
<evidence type="ECO:0000256" key="5">
    <source>
        <dbReference type="ARBA" id="ARBA00047960"/>
    </source>
</evidence>
<dbReference type="PANTHER" id="PTHR11571:SF222">
    <property type="entry name" value="GLUTATHIONE TRANSFERASE"/>
    <property type="match status" value="1"/>
</dbReference>
<dbReference type="SFLD" id="SFLDS00019">
    <property type="entry name" value="Glutathione_Transferase_(cytos"/>
    <property type="match status" value="1"/>
</dbReference>
<dbReference type="InterPro" id="IPR050213">
    <property type="entry name" value="GST_superfamily"/>
</dbReference>
<dbReference type="CDD" id="cd03039">
    <property type="entry name" value="GST_N_Sigma_like"/>
    <property type="match status" value="1"/>
</dbReference>
<dbReference type="InterPro" id="IPR004046">
    <property type="entry name" value="GST_C"/>
</dbReference>
<comment type="function">
    <text evidence="1">Conjugation of reduced glutathione to a wide number of exogenous and endogenous hydrophobic electrophiles.</text>
</comment>
<dbReference type="Pfam" id="PF14497">
    <property type="entry name" value="GST_C_3"/>
    <property type="match status" value="1"/>
</dbReference>
<dbReference type="EMBL" id="MDYQ01000264">
    <property type="protein sequence ID" value="PRP77445.1"/>
    <property type="molecule type" value="Genomic_DNA"/>
</dbReference>
<evidence type="ECO:0000256" key="3">
    <source>
        <dbReference type="ARBA" id="ARBA00012452"/>
    </source>
</evidence>
<dbReference type="InterPro" id="IPR036282">
    <property type="entry name" value="Glutathione-S-Trfase_C_sf"/>
</dbReference>
<evidence type="ECO:0000313" key="8">
    <source>
        <dbReference type="EMBL" id="PRP77445.1"/>
    </source>
</evidence>
<dbReference type="OrthoDB" id="16788at2759"/>
<evidence type="ECO:0000313" key="9">
    <source>
        <dbReference type="Proteomes" id="UP000241769"/>
    </source>
</evidence>
<dbReference type="AlphaFoldDB" id="A0A2P6N0G2"/>
<dbReference type="InterPro" id="IPR004045">
    <property type="entry name" value="Glutathione_S-Trfase_N"/>
</dbReference>
<dbReference type="SFLD" id="SFLDG01205">
    <property type="entry name" value="AMPS.1"/>
    <property type="match status" value="1"/>
</dbReference>
<dbReference type="SFLD" id="SFLDG00363">
    <property type="entry name" value="AMPS_(cytGST):_Alpha-__Mu-__Pi"/>
    <property type="match status" value="1"/>
</dbReference>
<comment type="catalytic activity">
    <reaction evidence="5">
        <text>RX + glutathione = an S-substituted glutathione + a halide anion + H(+)</text>
        <dbReference type="Rhea" id="RHEA:16437"/>
        <dbReference type="ChEBI" id="CHEBI:15378"/>
        <dbReference type="ChEBI" id="CHEBI:16042"/>
        <dbReference type="ChEBI" id="CHEBI:17792"/>
        <dbReference type="ChEBI" id="CHEBI:57925"/>
        <dbReference type="ChEBI" id="CHEBI:90779"/>
        <dbReference type="EC" id="2.5.1.18"/>
    </reaction>
</comment>
<evidence type="ECO:0000259" key="6">
    <source>
        <dbReference type="PROSITE" id="PS50404"/>
    </source>
</evidence>
<protein>
    <recommendedName>
        <fullName evidence="3">glutathione transferase</fullName>
        <ecNumber evidence="3">2.5.1.18</ecNumber>
    </recommendedName>
</protein>
<reference evidence="8 9" key="1">
    <citation type="journal article" date="2018" name="Genome Biol. Evol.">
        <title>Multiple Roots of Fruiting Body Formation in Amoebozoa.</title>
        <authorList>
            <person name="Hillmann F."/>
            <person name="Forbes G."/>
            <person name="Novohradska S."/>
            <person name="Ferling I."/>
            <person name="Riege K."/>
            <person name="Groth M."/>
            <person name="Westermann M."/>
            <person name="Marz M."/>
            <person name="Spaller T."/>
            <person name="Winckler T."/>
            <person name="Schaap P."/>
            <person name="Glockner G."/>
        </authorList>
    </citation>
    <scope>NUCLEOTIDE SEQUENCE [LARGE SCALE GENOMIC DNA]</scope>
    <source>
        <strain evidence="8 9">Jena</strain>
    </source>
</reference>
<feature type="domain" description="GST N-terminal" evidence="6">
    <location>
        <begin position="2"/>
        <end position="83"/>
    </location>
</feature>